<dbReference type="InterPro" id="IPR011049">
    <property type="entry name" value="Serralysin-like_metalloprot_C"/>
</dbReference>
<feature type="domain" description="Cadherin" evidence="3">
    <location>
        <begin position="918"/>
        <end position="1005"/>
    </location>
</feature>
<dbReference type="Proteomes" id="UP000240624">
    <property type="component" value="Unassembled WGS sequence"/>
</dbReference>
<dbReference type="PANTHER" id="PTHR24026:SF126">
    <property type="entry name" value="PROTOCADHERIN FAT 4"/>
    <property type="match status" value="1"/>
</dbReference>
<dbReference type="CDD" id="cd11304">
    <property type="entry name" value="Cadherin_repeat"/>
    <property type="match status" value="7"/>
</dbReference>
<dbReference type="OrthoDB" id="8421704at2"/>
<dbReference type="Pfam" id="PF00353">
    <property type="entry name" value="HemolysinCabind"/>
    <property type="match status" value="4"/>
</dbReference>
<evidence type="ECO:0000313" key="6">
    <source>
        <dbReference type="Proteomes" id="UP000193495"/>
    </source>
</evidence>
<keyword evidence="2" id="KW-1133">Transmembrane helix</keyword>
<keyword evidence="7" id="KW-1185">Reference proteome</keyword>
<evidence type="ECO:0000256" key="1">
    <source>
        <dbReference type="ARBA" id="ARBA00022692"/>
    </source>
</evidence>
<dbReference type="PROSITE" id="PS00330">
    <property type="entry name" value="HEMOLYSIN_CALCIUM"/>
    <property type="match status" value="3"/>
</dbReference>
<dbReference type="Gene3D" id="2.60.40.60">
    <property type="entry name" value="Cadherins"/>
    <property type="match status" value="5"/>
</dbReference>
<protein>
    <submittedName>
        <fullName evidence="5">Bifunctional hemolysin/adenylate cyclase</fullName>
    </submittedName>
    <submittedName>
        <fullName evidence="4">Hemolysin type calcium-binding protein</fullName>
    </submittedName>
</protein>
<dbReference type="PROSITE" id="PS50268">
    <property type="entry name" value="CADHERIN_2"/>
    <property type="match status" value="7"/>
</dbReference>
<dbReference type="InterPro" id="IPR001343">
    <property type="entry name" value="Hemolysn_Ca-bd"/>
</dbReference>
<dbReference type="InterPro" id="IPR018511">
    <property type="entry name" value="Hemolysin-typ_Ca-bd_CS"/>
</dbReference>
<dbReference type="PANTHER" id="PTHR24026">
    <property type="entry name" value="FAT ATYPICAL CADHERIN-RELATED"/>
    <property type="match status" value="1"/>
</dbReference>
<evidence type="ECO:0000256" key="2">
    <source>
        <dbReference type="ARBA" id="ARBA00022989"/>
    </source>
</evidence>
<dbReference type="EMBL" id="FWFY01000021">
    <property type="protein sequence ID" value="SLN71475.1"/>
    <property type="molecule type" value="Genomic_DNA"/>
</dbReference>
<feature type="domain" description="Cadherin" evidence="3">
    <location>
        <begin position="1089"/>
        <end position="1187"/>
    </location>
</feature>
<accession>A0A1X7A5Y1</accession>
<dbReference type="PRINTS" id="PR00313">
    <property type="entry name" value="CABNDNGRPT"/>
</dbReference>
<reference evidence="5 6" key="1">
    <citation type="submission" date="2017-03" db="EMBL/GenBank/DDBJ databases">
        <authorList>
            <person name="Afonso C.L."/>
            <person name="Miller P.J."/>
            <person name="Scott M.A."/>
            <person name="Spackman E."/>
            <person name="Goraichik I."/>
            <person name="Dimitrov K.M."/>
            <person name="Suarez D.L."/>
            <person name="Swayne D.E."/>
        </authorList>
    </citation>
    <scope>NUCLEOTIDE SEQUENCE [LARGE SCALE GENOMIC DNA]</scope>
    <source>
        <strain evidence="5 6">CECT 8367</strain>
    </source>
</reference>
<feature type="domain" description="Cadherin" evidence="3">
    <location>
        <begin position="712"/>
        <end position="790"/>
    </location>
</feature>
<dbReference type="InterPro" id="IPR002126">
    <property type="entry name" value="Cadherin-like_dom"/>
</dbReference>
<dbReference type="Gene3D" id="2.150.10.10">
    <property type="entry name" value="Serralysin-like metalloprotease, C-terminal"/>
    <property type="match status" value="4"/>
</dbReference>
<reference evidence="4 7" key="2">
    <citation type="submission" date="2018-03" db="EMBL/GenBank/DDBJ databases">
        <title>Genomic Encyclopedia of Archaeal and Bacterial Type Strains, Phase II (KMG-II): from individual species to whole genera.</title>
        <authorList>
            <person name="Goeker M."/>
        </authorList>
    </citation>
    <scope>NUCLEOTIDE SEQUENCE [LARGE SCALE GENOMIC DNA]</scope>
    <source>
        <strain evidence="4 7">DSM 29956</strain>
    </source>
</reference>
<evidence type="ECO:0000313" key="4">
    <source>
        <dbReference type="EMBL" id="PSK80465.1"/>
    </source>
</evidence>
<gene>
    <name evidence="5" type="primary">cya_4</name>
    <name evidence="4" type="ORF">CLV79_1223</name>
    <name evidence="5" type="ORF">LOS8367_03629</name>
</gene>
<dbReference type="SUPFAM" id="SSF49313">
    <property type="entry name" value="Cadherin-like"/>
    <property type="match status" value="3"/>
</dbReference>
<feature type="domain" description="Cadherin" evidence="3">
    <location>
        <begin position="596"/>
        <end position="690"/>
    </location>
</feature>
<dbReference type="GO" id="GO:0005886">
    <property type="term" value="C:plasma membrane"/>
    <property type="evidence" value="ECO:0007669"/>
    <property type="project" value="UniProtKB-SubCell"/>
</dbReference>
<proteinExistence type="predicted"/>
<evidence type="ECO:0000313" key="7">
    <source>
        <dbReference type="Proteomes" id="UP000240624"/>
    </source>
</evidence>
<keyword evidence="1" id="KW-0812">Transmembrane</keyword>
<feature type="domain" description="Cadherin" evidence="3">
    <location>
        <begin position="263"/>
        <end position="378"/>
    </location>
</feature>
<dbReference type="SUPFAM" id="SSF51120">
    <property type="entry name" value="beta-Roll"/>
    <property type="match status" value="3"/>
</dbReference>
<keyword evidence="2" id="KW-0472">Membrane</keyword>
<feature type="domain" description="Cadherin" evidence="3">
    <location>
        <begin position="1452"/>
        <end position="1566"/>
    </location>
</feature>
<evidence type="ECO:0000313" key="5">
    <source>
        <dbReference type="EMBL" id="SLN71475.1"/>
    </source>
</evidence>
<sequence length="1887" mass="201755">MRLRRGLRELDPLIITENTVWTSDKSYDYLGGVEIAEGVTLTIDPGVVVSNSQLRVYGRLEILGTTEDRVVFNSTTINADSRNFGEAGGVVEANYFDMHRGSLEPGAGTLALDNGYFHDIADLDLYGVHGANILSNSVFTGLQRLKFGSSDGSLELQNNSFYVPEMEWRSEAFLTFEEEANLTGNNFFTEAEFPLIEISDGATATVHVRENYFGTVDNAGLELLILDKHDSAAKAGEVIVTGTRDEPNPEAPVMADVNMGPTVEFPFEISVSENASADSWHRAGGVVYETADVDGNAATAYLTGVDAHLFEVEHNYYDWNPGEGSGSVSPIRWLDYERPSDSDGDGIYEVTLHVSDGMDTTSHALSIQVRNESDTPYGIRLEGDGVAENDGGALVGRLVAVGSSQPYNFSIDPLDEDRFEIVGDQLHLKDGVSLNYEQESFASVKIVATPASGEPVSVEFEFQVLDVNEAPSLEVPSLTVVDENYWHDTIDILSNDEDEEELTISLSGADAAQFETTGNAYDGYANRWFWLRDQPDFEAPTDANGDNVYELTVTVTDGTHTISKEIGIKVQDKNDLPEGIEFGGVDITENGEIRIEENIEGALIGKLSVIDQDSSDTYSFAIWNNGWQDQAWLDKFEIVGDELRLKPGVAFDYENWSGDRLTIRATAQNGDEISRSINIEVVDVNEAPSFDLPSSIVVGEHSKHDATTWLYADDPEWDEVTFTLSGVDSEAFEYDGWDTISLRDGIDYENPIDADGDNVYELTVTASDGLNTFEKSMTVEVLDENDAPQGITFDSIPVEENVEGALLGTLSVIDQDRGDTYNFALEDEWYSDDRFEIVGNELRLKPGVALDYESDRYIDVTVTATAENGDVISTLYGIDLRDVNEAPTFELPSRITIGEHSGYVYEYFDVADPEGKPLTISFSGADFAFFDVWEDSWEDGYGYGEFELREWLDFEAPADSDGDNIYEMTVAVSDGVNTVEHALEIEVQDENDSPERVVLNTVPVEENVTGAILGTLSVVDQDAGDTHSFELWDTRFEVVGDTLKLKDGVALDYEWDDSYVEISAIDQNGAQSWDYFYLDLRDVNEAPIFDLPTEVTLRENTAVDEEIYAWDPDWDDLTYELTGPDAEIALFYPREGSVEFVAPDFESPTDADGDGVYEVTFKVSDGEFTVSHDLRITVSDADERPDAIVLEQLPFEANVAGAVVGMVTVSDQDAGDTHDITVSDPRFEVVEGLLKLKAGESLDAVALNGLSLKLTATDSAGLSLTRSFEIEVDDPARAPTALTLTNALVAENAAGAVIGRLTVTDPNVGDTHSFAVSDDRFEVVGGALKLKAGVALDHEAAEAVSVTVTAKDSGGLELAETFSVQVSDTSEVATGLTLSAASVAENATGAVVGQLSVIDPDAGDSHSFSVSDDRFEVVGGALKLRAGVALDHEATEAVSVTVIAKDSGDLELAETFSVQVSDANEVATGLTLSAASVAENAAGAVVGQLSVVDPDAGDVHSFTVSDDRFEVVGGALKLKSKASLDFEEAHNINLAVTAKDAAGLSLTQSFEIEIQDVAEGTSAPVDKVTTGSKSDDVLKGVKGNDVLVGDGGDDTINGGKGRDIVAGGAGADTLSGGKGFDTLDYSGSAKGVVVNLQKGVGKGGEAQGDKLSGFEGVIGSSADDKLLGSKGGNVLIGGQGADVLNGRGGKDWADYSASDGGVTVNLAKRSGSGGDAEGDRLINIERVHGSAQNDKLTGDNGKNILVGDAGKDRLVGGGGHDALDGGVGRDKLLGGAGKDKLSGGEGNDRLVGGAGKDWLDGGAGNDTVLGGGGADTFIFDLGSDKLVGGKGRDTVEFDGAFEDYGVTFGDKVIVTFEEDRDVLTGMERLEFDDITYARQGGDWVEVA</sequence>
<dbReference type="InterPro" id="IPR015919">
    <property type="entry name" value="Cadherin-like_sf"/>
</dbReference>
<dbReference type="Proteomes" id="UP000193495">
    <property type="component" value="Unassembled WGS sequence"/>
</dbReference>
<name>A0A1X7A5Y1_9RHOB</name>
<dbReference type="GO" id="GO:0007156">
    <property type="term" value="P:homophilic cell adhesion via plasma membrane adhesion molecules"/>
    <property type="evidence" value="ECO:0007669"/>
    <property type="project" value="InterPro"/>
</dbReference>
<feature type="domain" description="Cadherin" evidence="3">
    <location>
        <begin position="799"/>
        <end position="889"/>
    </location>
</feature>
<dbReference type="EMBL" id="PYGB01000022">
    <property type="protein sequence ID" value="PSK80465.1"/>
    <property type="molecule type" value="Genomic_DNA"/>
</dbReference>
<dbReference type="SMART" id="SM00112">
    <property type="entry name" value="CA"/>
    <property type="match status" value="10"/>
</dbReference>
<evidence type="ECO:0000259" key="3">
    <source>
        <dbReference type="PROSITE" id="PS50268"/>
    </source>
</evidence>
<organism evidence="5 6">
    <name type="scientific">Limimaricola soesokkakensis</name>
    <dbReference type="NCBI Taxonomy" id="1343159"/>
    <lineage>
        <taxon>Bacteria</taxon>
        <taxon>Pseudomonadati</taxon>
        <taxon>Pseudomonadota</taxon>
        <taxon>Alphaproteobacteria</taxon>
        <taxon>Rhodobacterales</taxon>
        <taxon>Paracoccaceae</taxon>
        <taxon>Limimaricola</taxon>
    </lineage>
</organism>
<dbReference type="GO" id="GO:0005509">
    <property type="term" value="F:calcium ion binding"/>
    <property type="evidence" value="ECO:0007669"/>
    <property type="project" value="InterPro"/>
</dbReference>